<gene>
    <name evidence="11" type="ORF">DYU11_15840</name>
</gene>
<evidence type="ECO:0000256" key="6">
    <source>
        <dbReference type="ARBA" id="ARBA00023118"/>
    </source>
</evidence>
<dbReference type="InterPro" id="IPR006674">
    <property type="entry name" value="HD_domain"/>
</dbReference>
<dbReference type="AlphaFoldDB" id="A0A418M8S0"/>
<dbReference type="EMBL" id="QXED01000004">
    <property type="protein sequence ID" value="RIV22487.1"/>
    <property type="molecule type" value="Genomic_DNA"/>
</dbReference>
<evidence type="ECO:0000256" key="4">
    <source>
        <dbReference type="ARBA" id="ARBA00022741"/>
    </source>
</evidence>
<dbReference type="GO" id="GO:0000166">
    <property type="term" value="F:nucleotide binding"/>
    <property type="evidence" value="ECO:0007669"/>
    <property type="project" value="UniProtKB-KW"/>
</dbReference>
<dbReference type="SMART" id="SM00471">
    <property type="entry name" value="HDc"/>
    <property type="match status" value="1"/>
</dbReference>
<dbReference type="Proteomes" id="UP000283523">
    <property type="component" value="Unassembled WGS sequence"/>
</dbReference>
<keyword evidence="6" id="KW-0051">Antiviral defense</keyword>
<evidence type="ECO:0000256" key="7">
    <source>
        <dbReference type="ARBA" id="ARBA00023136"/>
    </source>
</evidence>
<comment type="subcellular location">
    <subcellularLocation>
        <location evidence="1">Cell membrane</location>
    </subcellularLocation>
</comment>
<evidence type="ECO:0000256" key="1">
    <source>
        <dbReference type="ARBA" id="ARBA00004236"/>
    </source>
</evidence>
<dbReference type="Pfam" id="PF01966">
    <property type="entry name" value="HD"/>
    <property type="match status" value="1"/>
</dbReference>
<dbReference type="SUPFAM" id="SSF109604">
    <property type="entry name" value="HD-domain/PDEase-like"/>
    <property type="match status" value="1"/>
</dbReference>
<proteinExistence type="predicted"/>
<evidence type="ECO:0000256" key="2">
    <source>
        <dbReference type="ARBA" id="ARBA00022475"/>
    </source>
</evidence>
<protein>
    <submittedName>
        <fullName evidence="11">HD domain-containing protein</fullName>
    </submittedName>
</protein>
<dbReference type="OrthoDB" id="5728337at2"/>
<accession>A0A418M8S0</accession>
<dbReference type="Pfam" id="PF18967">
    <property type="entry name" value="PycTM"/>
    <property type="match status" value="1"/>
</dbReference>
<dbReference type="GO" id="GO:0051607">
    <property type="term" value="P:defense response to virus"/>
    <property type="evidence" value="ECO:0007669"/>
    <property type="project" value="UniProtKB-KW"/>
</dbReference>
<feature type="transmembrane region" description="Helical" evidence="9">
    <location>
        <begin position="380"/>
        <end position="400"/>
    </location>
</feature>
<feature type="region of interest" description="Disordered" evidence="8">
    <location>
        <begin position="201"/>
        <end position="232"/>
    </location>
</feature>
<organism evidence="11 12">
    <name type="scientific">Fibrisoma montanum</name>
    <dbReference type="NCBI Taxonomy" id="2305895"/>
    <lineage>
        <taxon>Bacteria</taxon>
        <taxon>Pseudomonadati</taxon>
        <taxon>Bacteroidota</taxon>
        <taxon>Cytophagia</taxon>
        <taxon>Cytophagales</taxon>
        <taxon>Spirosomataceae</taxon>
        <taxon>Fibrisoma</taxon>
    </lineage>
</organism>
<dbReference type="RefSeq" id="WP_119668672.1">
    <property type="nucleotide sequence ID" value="NZ_QXED01000004.1"/>
</dbReference>
<dbReference type="Gene3D" id="1.10.3210.10">
    <property type="entry name" value="Hypothetical protein af1432"/>
    <property type="match status" value="1"/>
</dbReference>
<evidence type="ECO:0000313" key="11">
    <source>
        <dbReference type="EMBL" id="RIV22487.1"/>
    </source>
</evidence>
<keyword evidence="2" id="KW-1003">Cell membrane</keyword>
<evidence type="ECO:0000313" key="12">
    <source>
        <dbReference type="Proteomes" id="UP000283523"/>
    </source>
</evidence>
<name>A0A418M8S0_9BACT</name>
<evidence type="ECO:0000256" key="9">
    <source>
        <dbReference type="SAM" id="Phobius"/>
    </source>
</evidence>
<dbReference type="CDD" id="cd00077">
    <property type="entry name" value="HDc"/>
    <property type="match status" value="1"/>
</dbReference>
<feature type="domain" description="HD/PDEase" evidence="10">
    <location>
        <begin position="27"/>
        <end position="142"/>
    </location>
</feature>
<keyword evidence="7 9" id="KW-0472">Membrane</keyword>
<comment type="caution">
    <text evidence="11">The sequence shown here is derived from an EMBL/GenBank/DDBJ whole genome shotgun (WGS) entry which is preliminary data.</text>
</comment>
<feature type="transmembrane region" description="Helical" evidence="9">
    <location>
        <begin position="280"/>
        <end position="304"/>
    </location>
</feature>
<keyword evidence="12" id="KW-1185">Reference proteome</keyword>
<evidence type="ECO:0000256" key="3">
    <source>
        <dbReference type="ARBA" id="ARBA00022692"/>
    </source>
</evidence>
<dbReference type="GO" id="GO:0005886">
    <property type="term" value="C:plasma membrane"/>
    <property type="evidence" value="ECO:0007669"/>
    <property type="project" value="UniProtKB-SubCell"/>
</dbReference>
<dbReference type="InterPro" id="IPR043760">
    <property type="entry name" value="PycTM_dom"/>
</dbReference>
<keyword evidence="3 9" id="KW-0812">Transmembrane</keyword>
<evidence type="ECO:0000259" key="10">
    <source>
        <dbReference type="SMART" id="SM00471"/>
    </source>
</evidence>
<keyword evidence="5 9" id="KW-1133">Transmembrane helix</keyword>
<evidence type="ECO:0000256" key="8">
    <source>
        <dbReference type="SAM" id="MobiDB-lite"/>
    </source>
</evidence>
<sequence length="402" mass="45831">MIAEETSLLSQTRAYAESVLGQISPDYTYHNLSHTQAVVEFADEIAVQEGLLDTDRETVLIAAWLHDVGYRKSCDNHEAIGVDMARPFLIEHSVPTDRIEQVVRCIEATRMPQNPRGDRLAAVLCDADMGHLAASDFAERSEMLRKELKQTGVKIGKKKWLKKTAELIEHHEYFTAYARQTFEPRKVANLARLQRQIAEQKDDDKDEIGWPDERADVDPKAEKGKSRRPERGVETMFRLTSQNHFQLSAMADTKANIMISINTIVVSLVLSILLRKLEEWPMLTLPTALLTITCVLATVLAVLATRPNVTTGRFSRADIENKTANLLFFGNFHRMELDDYEWGMRHMMNDADFLYSSMTRDIYYLGKVLGRKYKLLRWSYTVFMVGFVLSVLAFAGAAYLSR</sequence>
<reference evidence="11 12" key="1">
    <citation type="submission" date="2018-08" db="EMBL/GenBank/DDBJ databases">
        <title>Fibrisoma montanum sp. nov., isolated from Danxia mountain soil.</title>
        <authorList>
            <person name="Huang Y."/>
        </authorList>
    </citation>
    <scope>NUCLEOTIDE SEQUENCE [LARGE SCALE GENOMIC DNA]</scope>
    <source>
        <strain evidence="11 12">HYT19</strain>
    </source>
</reference>
<evidence type="ECO:0000256" key="5">
    <source>
        <dbReference type="ARBA" id="ARBA00022989"/>
    </source>
</evidence>
<dbReference type="InterPro" id="IPR003607">
    <property type="entry name" value="HD/PDEase_dom"/>
</dbReference>
<keyword evidence="4" id="KW-0547">Nucleotide-binding</keyword>